<gene>
    <name evidence="1" type="ORF">LCGC14_2791460</name>
</gene>
<feature type="non-terminal residue" evidence="1">
    <location>
        <position position="1"/>
    </location>
</feature>
<accession>A0A0F9AZ15</accession>
<protein>
    <submittedName>
        <fullName evidence="1">Uncharacterized protein</fullName>
    </submittedName>
</protein>
<comment type="caution">
    <text evidence="1">The sequence shown here is derived from an EMBL/GenBank/DDBJ whole genome shotgun (WGS) entry which is preliminary data.</text>
</comment>
<evidence type="ECO:0000313" key="1">
    <source>
        <dbReference type="EMBL" id="KKK83629.1"/>
    </source>
</evidence>
<dbReference type="AlphaFoldDB" id="A0A0F9AZ15"/>
<reference evidence="1" key="1">
    <citation type="journal article" date="2015" name="Nature">
        <title>Complex archaea that bridge the gap between prokaryotes and eukaryotes.</title>
        <authorList>
            <person name="Spang A."/>
            <person name="Saw J.H."/>
            <person name="Jorgensen S.L."/>
            <person name="Zaremba-Niedzwiedzka K."/>
            <person name="Martijn J."/>
            <person name="Lind A.E."/>
            <person name="van Eijk R."/>
            <person name="Schleper C."/>
            <person name="Guy L."/>
            <person name="Ettema T.J."/>
        </authorList>
    </citation>
    <scope>NUCLEOTIDE SEQUENCE</scope>
</reference>
<proteinExistence type="predicted"/>
<feature type="non-terminal residue" evidence="1">
    <location>
        <position position="412"/>
    </location>
</feature>
<organism evidence="1">
    <name type="scientific">marine sediment metagenome</name>
    <dbReference type="NCBI Taxonomy" id="412755"/>
    <lineage>
        <taxon>unclassified sequences</taxon>
        <taxon>metagenomes</taxon>
        <taxon>ecological metagenomes</taxon>
    </lineage>
</organism>
<dbReference type="EMBL" id="LAZR01052133">
    <property type="protein sequence ID" value="KKK83629.1"/>
    <property type="molecule type" value="Genomic_DNA"/>
</dbReference>
<sequence>QEERAAVSTTEWYQKQVSPTLFGNMWYQLLGPGNKWPPSAQVWNRKYTGSYGWWREHNWSDLKSYRMLTDKLRSLKAIADSTPTDAESAGKAVGTVRYLYDGRYSNTYPKPSWRDTIYGATGGTCTTHGILEEFHPHRRDKLKPVTDRLDGLWKEALAATEQLRQKSEANAPAAEIRAAFVPLATALKQIVAEAKPLTQLNERDHRAVNWAIRLDILTGPERDKVYDWWVAEVLSGLTPLVRDFARGQFKKGIIVHKDGVDKAMAEFPKTVVPLLRRDIEKMLNRRKFYDRIHATVYPFKGYASKVTGKGRLPTRKDAEAELAIAGKILARWPEADRAYATERRKLLAEQFRGAVGRTKEALLDMVLTGNLLFREMGSFIEGVDYADKVQEKLDARAMALKGRGQDLAKLTA</sequence>
<name>A0A0F9AZ15_9ZZZZ</name>